<dbReference type="CDD" id="cd02440">
    <property type="entry name" value="AdoMet_MTases"/>
    <property type="match status" value="1"/>
</dbReference>
<comment type="function">
    <text evidence="10">S-adenosyl-L-methionine-dependent methyltransferase that specifically methylates the N(7) position of a guanine in 18S rRNA. Requires the methyltransferase adapter protein TRM112 for full rRNA methyltransferase activity. Involved in the pre-rRNA processing steps leading to small-subunit rRNA production independently of its RNA-modifying catalytic activity. Important for biogenesis end export of the 40S ribosomal subunit independent on its methyltransferase activity. Locus-specific steroid receptor coactivator. Potentiates transactivation by glucocorticoid (NR3C1), mineralocorticoid (NR3C2), androgen (AR) and progesterone (PGR) receptors. Required for the maintenance of open chromatin at the TSC22D3/GILZ locus to facilitate NR3C1 loading on the response elements. Required for maintenance of dimethylation on histone H3 'Lys-79' (H3K79me2), although direct histone methyltransferase activity is not observed in vitro.</text>
</comment>
<evidence type="ECO:0000313" key="18">
    <source>
        <dbReference type="EMBL" id="OON19143.1"/>
    </source>
</evidence>
<reference evidence="18 19" key="1">
    <citation type="submission" date="2015-03" db="EMBL/GenBank/DDBJ databases">
        <title>Draft genome of the nematode, Opisthorchis viverrini.</title>
        <authorList>
            <person name="Mitreva M."/>
        </authorList>
    </citation>
    <scope>NUCLEOTIDE SEQUENCE [LARGE SCALE GENOMIC DNA]</scope>
    <source>
        <strain evidence="18">Khon Kaen</strain>
    </source>
</reference>
<comment type="subunit">
    <text evidence="11">Heterodimer with TRMT112; this heterodimerization is necessary for the metabolic stability and activity of the catalytic subunit BUD23. Interacts with GRIP1.</text>
</comment>
<evidence type="ECO:0000259" key="17">
    <source>
        <dbReference type="Pfam" id="PF12589"/>
    </source>
</evidence>
<comment type="subcellular location">
    <subcellularLocation>
        <location evidence="2">Cytoplasm</location>
    </subcellularLocation>
    <subcellularLocation>
        <location evidence="1">Nucleus</location>
    </subcellularLocation>
</comment>
<keyword evidence="7" id="KW-0949">S-adenosyl-L-methionine</keyword>
<proteinExistence type="inferred from homology"/>
<evidence type="ECO:0000256" key="4">
    <source>
        <dbReference type="ARBA" id="ARBA00022490"/>
    </source>
</evidence>
<evidence type="ECO:0000256" key="10">
    <source>
        <dbReference type="ARBA" id="ARBA00059355"/>
    </source>
</evidence>
<keyword evidence="5 18" id="KW-0489">Methyltransferase</keyword>
<evidence type="ECO:0000256" key="13">
    <source>
        <dbReference type="ARBA" id="ARBA00075516"/>
    </source>
</evidence>
<keyword evidence="19" id="KW-1185">Reference proteome</keyword>
<evidence type="ECO:0000256" key="6">
    <source>
        <dbReference type="ARBA" id="ARBA00022679"/>
    </source>
</evidence>
<comment type="catalytic activity">
    <reaction evidence="9">
        <text>a guanosine in 18S rRNA + S-adenosyl-L-methionine = an N(7)-methylguanosine in 18S rRNA + S-adenosyl-L-homocysteine</text>
        <dbReference type="Rhea" id="RHEA:54584"/>
        <dbReference type="Rhea" id="RHEA-COMP:13937"/>
        <dbReference type="Rhea" id="RHEA-COMP:13938"/>
        <dbReference type="ChEBI" id="CHEBI:57856"/>
        <dbReference type="ChEBI" id="CHEBI:59789"/>
        <dbReference type="ChEBI" id="CHEBI:74269"/>
        <dbReference type="ChEBI" id="CHEBI:74480"/>
    </reaction>
</comment>
<dbReference type="InterPro" id="IPR013216">
    <property type="entry name" value="Methyltransf_11"/>
</dbReference>
<evidence type="ECO:0000256" key="3">
    <source>
        <dbReference type="ARBA" id="ARBA00005547"/>
    </source>
</evidence>
<feature type="domain" description="Methyltransferase type 11" evidence="16">
    <location>
        <begin position="56"/>
        <end position="129"/>
    </location>
</feature>
<feature type="domain" description="18S rRNA (guanine(1575)-N(7))-methyltransferase Bud23 C-terminal" evidence="17">
    <location>
        <begin position="209"/>
        <end position="277"/>
    </location>
</feature>
<dbReference type="PANTHER" id="PTHR12734">
    <property type="entry name" value="METHYLTRANSFERASE-RELATED"/>
    <property type="match status" value="1"/>
</dbReference>
<dbReference type="FunFam" id="3.40.50.150:FF:000017">
    <property type="entry name" value="probable 18S rRNA (Guanine-N(7))-methyltransferase"/>
    <property type="match status" value="1"/>
</dbReference>
<evidence type="ECO:0000256" key="7">
    <source>
        <dbReference type="ARBA" id="ARBA00022691"/>
    </source>
</evidence>
<dbReference type="EMBL" id="KV893556">
    <property type="protein sequence ID" value="OON19143.1"/>
    <property type="molecule type" value="Genomic_DNA"/>
</dbReference>
<feature type="region of interest" description="Disordered" evidence="15">
    <location>
        <begin position="253"/>
        <end position="280"/>
    </location>
</feature>
<dbReference type="PANTHER" id="PTHR12734:SF0">
    <property type="entry name" value="18S RRNA (GUANINE-N(7))-METHYLTRANSFERASE-RELATED"/>
    <property type="match status" value="1"/>
</dbReference>
<keyword evidence="8" id="KW-0539">Nucleus</keyword>
<dbReference type="GO" id="GO:0005737">
    <property type="term" value="C:cytoplasm"/>
    <property type="evidence" value="ECO:0007669"/>
    <property type="project" value="UniProtKB-SubCell"/>
</dbReference>
<feature type="compositionally biased region" description="Basic and acidic residues" evidence="15">
    <location>
        <begin position="259"/>
        <end position="271"/>
    </location>
</feature>
<comment type="similarity">
    <text evidence="3">Belongs to the class I-like SAM-binding methyltransferase superfamily. BUD23/WBSCR22 family.</text>
</comment>
<sequence length="280" mass="31246">MAHRRPESTLPPELFYRVDPSLSYLASSHIIDVQTRITERALELLALPDDECCMLLDIGCGSGLSGETITENGHAWVGIDISTAMLSVAREREVEGDLILGDIGCGVPFRGGSFDGAVSVSAIQWLCNADRTEHNPVARIRCFFTSLYACLSRTARAVLQFYPESISQADLLQKEAMRAGFRGGLIIDFPNSTRAKKYFLVLDVTNYRRLPQALTEGGYQDVPTGVSGGKRSEARECHRFKKPPKHSVAWIKQKKERARKQMKEVAHDSKYTGRKRAQRL</sequence>
<organism evidence="18 19">
    <name type="scientific">Opisthorchis viverrini</name>
    <name type="common">Southeast Asian liver fluke</name>
    <dbReference type="NCBI Taxonomy" id="6198"/>
    <lineage>
        <taxon>Eukaryota</taxon>
        <taxon>Metazoa</taxon>
        <taxon>Spiralia</taxon>
        <taxon>Lophotrochozoa</taxon>
        <taxon>Platyhelminthes</taxon>
        <taxon>Trematoda</taxon>
        <taxon>Digenea</taxon>
        <taxon>Opisthorchiida</taxon>
        <taxon>Opisthorchiata</taxon>
        <taxon>Opisthorchiidae</taxon>
        <taxon>Opisthorchis</taxon>
    </lineage>
</organism>
<dbReference type="Pfam" id="PF12589">
    <property type="entry name" value="WBS_methylT"/>
    <property type="match status" value="1"/>
</dbReference>
<dbReference type="InterPro" id="IPR029063">
    <property type="entry name" value="SAM-dependent_MTases_sf"/>
</dbReference>
<name>A0A1S8WY22_OPIVI</name>
<keyword evidence="4" id="KW-0963">Cytoplasm</keyword>
<gene>
    <name evidence="18" type="ORF">X801_04993</name>
</gene>
<dbReference type="GO" id="GO:0070476">
    <property type="term" value="P:rRNA (guanine-N7)-methylation"/>
    <property type="evidence" value="ECO:0007669"/>
    <property type="project" value="InterPro"/>
</dbReference>
<dbReference type="InterPro" id="IPR022238">
    <property type="entry name" value="Bud23_C"/>
</dbReference>
<dbReference type="InterPro" id="IPR039769">
    <property type="entry name" value="Bud23-like"/>
</dbReference>
<protein>
    <recommendedName>
        <fullName evidence="12">18S rRNA (guanine-N(7))-methyltransferase</fullName>
    </recommendedName>
    <alternativeName>
        <fullName evidence="14">Bud site selection protein 23 homolog</fullName>
    </alternativeName>
    <alternativeName>
        <fullName evidence="13">rRNA methyltransferase and ribosome maturation factor</fullName>
    </alternativeName>
</protein>
<dbReference type="Proteomes" id="UP000243686">
    <property type="component" value="Unassembled WGS sequence"/>
</dbReference>
<evidence type="ECO:0000256" key="8">
    <source>
        <dbReference type="ARBA" id="ARBA00023242"/>
    </source>
</evidence>
<evidence type="ECO:0000256" key="9">
    <source>
        <dbReference type="ARBA" id="ARBA00050374"/>
    </source>
</evidence>
<dbReference type="SUPFAM" id="SSF53335">
    <property type="entry name" value="S-adenosyl-L-methionine-dependent methyltransferases"/>
    <property type="match status" value="1"/>
</dbReference>
<dbReference type="GO" id="GO:0016435">
    <property type="term" value="F:rRNA (guanine) methyltransferase activity"/>
    <property type="evidence" value="ECO:0007669"/>
    <property type="project" value="InterPro"/>
</dbReference>
<evidence type="ECO:0000259" key="16">
    <source>
        <dbReference type="Pfam" id="PF08241"/>
    </source>
</evidence>
<dbReference type="AlphaFoldDB" id="A0A1S8WY22"/>
<accession>A0A1S8WY22</accession>
<dbReference type="Gene3D" id="3.40.50.150">
    <property type="entry name" value="Vaccinia Virus protein VP39"/>
    <property type="match status" value="1"/>
</dbReference>
<dbReference type="Pfam" id="PF08241">
    <property type="entry name" value="Methyltransf_11"/>
    <property type="match status" value="1"/>
</dbReference>
<keyword evidence="6 18" id="KW-0808">Transferase</keyword>
<evidence type="ECO:0000256" key="15">
    <source>
        <dbReference type="SAM" id="MobiDB-lite"/>
    </source>
</evidence>
<evidence type="ECO:0000256" key="12">
    <source>
        <dbReference type="ARBA" id="ARBA00074415"/>
    </source>
</evidence>
<dbReference type="GO" id="GO:0005730">
    <property type="term" value="C:nucleolus"/>
    <property type="evidence" value="ECO:0007669"/>
    <property type="project" value="UniProtKB-ARBA"/>
</dbReference>
<evidence type="ECO:0000256" key="5">
    <source>
        <dbReference type="ARBA" id="ARBA00022603"/>
    </source>
</evidence>
<evidence type="ECO:0000256" key="2">
    <source>
        <dbReference type="ARBA" id="ARBA00004496"/>
    </source>
</evidence>
<evidence type="ECO:0000256" key="1">
    <source>
        <dbReference type="ARBA" id="ARBA00004123"/>
    </source>
</evidence>
<evidence type="ECO:0000313" key="19">
    <source>
        <dbReference type="Proteomes" id="UP000243686"/>
    </source>
</evidence>
<evidence type="ECO:0000256" key="14">
    <source>
        <dbReference type="ARBA" id="ARBA00081208"/>
    </source>
</evidence>
<evidence type="ECO:0000256" key="11">
    <source>
        <dbReference type="ARBA" id="ARBA00064164"/>
    </source>
</evidence>